<dbReference type="HAMAP" id="MF_00115">
    <property type="entry name" value="MscL"/>
    <property type="match status" value="1"/>
</dbReference>
<evidence type="ECO:0000256" key="10">
    <source>
        <dbReference type="HAMAP-Rule" id="MF_00115"/>
    </source>
</evidence>
<evidence type="ECO:0000256" key="9">
    <source>
        <dbReference type="ARBA" id="ARBA00023303"/>
    </source>
</evidence>
<dbReference type="GO" id="GO:0005886">
    <property type="term" value="C:plasma membrane"/>
    <property type="evidence" value="ECO:0007669"/>
    <property type="project" value="UniProtKB-SubCell"/>
</dbReference>
<evidence type="ECO:0000256" key="7">
    <source>
        <dbReference type="ARBA" id="ARBA00023065"/>
    </source>
</evidence>
<evidence type="ECO:0000256" key="2">
    <source>
        <dbReference type="ARBA" id="ARBA00007254"/>
    </source>
</evidence>
<evidence type="ECO:0000256" key="1">
    <source>
        <dbReference type="ARBA" id="ARBA00004651"/>
    </source>
</evidence>
<comment type="similarity">
    <text evidence="2 10">Belongs to the MscL family.</text>
</comment>
<evidence type="ECO:0000256" key="8">
    <source>
        <dbReference type="ARBA" id="ARBA00023136"/>
    </source>
</evidence>
<dbReference type="InterPro" id="IPR036019">
    <property type="entry name" value="MscL_channel"/>
</dbReference>
<evidence type="ECO:0000256" key="3">
    <source>
        <dbReference type="ARBA" id="ARBA00022448"/>
    </source>
</evidence>
<dbReference type="SUPFAM" id="SSF81330">
    <property type="entry name" value="Gated mechanosensitive channel"/>
    <property type="match status" value="1"/>
</dbReference>
<dbReference type="Gene3D" id="1.10.1200.120">
    <property type="entry name" value="Large-conductance mechanosensitive channel, MscL, domain 1"/>
    <property type="match status" value="1"/>
</dbReference>
<evidence type="ECO:0000313" key="12">
    <source>
        <dbReference type="Proteomes" id="UP000199520"/>
    </source>
</evidence>
<feature type="transmembrane region" description="Helical" evidence="10">
    <location>
        <begin position="12"/>
        <end position="35"/>
    </location>
</feature>
<dbReference type="PANTHER" id="PTHR30266">
    <property type="entry name" value="MECHANOSENSITIVE CHANNEL MSCL"/>
    <property type="match status" value="1"/>
</dbReference>
<keyword evidence="12" id="KW-1185">Reference proteome</keyword>
<dbReference type="PRINTS" id="PR01264">
    <property type="entry name" value="MECHCHANNEL"/>
</dbReference>
<keyword evidence="3 10" id="KW-0813">Transport</keyword>
<evidence type="ECO:0000256" key="4">
    <source>
        <dbReference type="ARBA" id="ARBA00022475"/>
    </source>
</evidence>
<feature type="transmembrane region" description="Helical" evidence="10">
    <location>
        <begin position="82"/>
        <end position="102"/>
    </location>
</feature>
<evidence type="ECO:0000313" key="11">
    <source>
        <dbReference type="EMBL" id="SFM22457.1"/>
    </source>
</evidence>
<gene>
    <name evidence="10" type="primary">mscL</name>
    <name evidence="11" type="ORF">SAMN04490355_10574</name>
</gene>
<dbReference type="Proteomes" id="UP000199520">
    <property type="component" value="Unassembled WGS sequence"/>
</dbReference>
<dbReference type="PANTHER" id="PTHR30266:SF2">
    <property type="entry name" value="LARGE-CONDUCTANCE MECHANOSENSITIVE CHANNEL"/>
    <property type="match status" value="1"/>
</dbReference>
<keyword evidence="9 10" id="KW-0407">Ion channel</keyword>
<organism evidence="11 12">
    <name type="scientific">Pelosinus propionicus DSM 13327</name>
    <dbReference type="NCBI Taxonomy" id="1123291"/>
    <lineage>
        <taxon>Bacteria</taxon>
        <taxon>Bacillati</taxon>
        <taxon>Bacillota</taxon>
        <taxon>Negativicutes</taxon>
        <taxon>Selenomonadales</taxon>
        <taxon>Sporomusaceae</taxon>
        <taxon>Pelosinus</taxon>
    </lineage>
</organism>
<keyword evidence="6 10" id="KW-1133">Transmembrane helix</keyword>
<comment type="subunit">
    <text evidence="10">Homopentamer.</text>
</comment>
<proteinExistence type="inferred from homology"/>
<dbReference type="AlphaFoldDB" id="A0A1I4P4J2"/>
<comment type="subcellular location">
    <subcellularLocation>
        <location evidence="1 10">Cell membrane</location>
        <topology evidence="1 10">Multi-pass membrane protein</topology>
    </subcellularLocation>
</comment>
<evidence type="ECO:0000256" key="5">
    <source>
        <dbReference type="ARBA" id="ARBA00022692"/>
    </source>
</evidence>
<keyword evidence="8 10" id="KW-0472">Membrane</keyword>
<dbReference type="InterPro" id="IPR001185">
    <property type="entry name" value="MS_channel"/>
</dbReference>
<dbReference type="EMBL" id="FOTS01000057">
    <property type="protein sequence ID" value="SFM22457.1"/>
    <property type="molecule type" value="Genomic_DNA"/>
</dbReference>
<dbReference type="InterPro" id="IPR019823">
    <property type="entry name" value="Mechanosensitive_channel_CS"/>
</dbReference>
<comment type="function">
    <text evidence="10">Channel that opens in response to stretch forces in the membrane lipid bilayer. May participate in the regulation of osmotic pressure changes within the cell.</text>
</comment>
<dbReference type="NCBIfam" id="NF001843">
    <property type="entry name" value="PRK00567.1-4"/>
    <property type="match status" value="1"/>
</dbReference>
<accession>A0A1I4P4J2</accession>
<dbReference type="GO" id="GO:0008381">
    <property type="term" value="F:mechanosensitive monoatomic ion channel activity"/>
    <property type="evidence" value="ECO:0007669"/>
    <property type="project" value="UniProtKB-UniRule"/>
</dbReference>
<keyword evidence="4 10" id="KW-1003">Cell membrane</keyword>
<dbReference type="RefSeq" id="WP_090942836.1">
    <property type="nucleotide sequence ID" value="NZ_FOTS01000057.1"/>
</dbReference>
<protein>
    <recommendedName>
        <fullName evidence="10">Large-conductance mechanosensitive channel</fullName>
    </recommendedName>
</protein>
<name>A0A1I4P4J2_9FIRM</name>
<reference evidence="12" key="1">
    <citation type="submission" date="2016-10" db="EMBL/GenBank/DDBJ databases">
        <authorList>
            <person name="Varghese N."/>
            <person name="Submissions S."/>
        </authorList>
    </citation>
    <scope>NUCLEOTIDE SEQUENCE [LARGE SCALE GENOMIC DNA]</scope>
    <source>
        <strain evidence="12">DSM 13327</strain>
    </source>
</reference>
<keyword evidence="7 10" id="KW-0406">Ion transport</keyword>
<keyword evidence="5 10" id="KW-0812">Transmembrane</keyword>
<dbReference type="OrthoDB" id="9810350at2"/>
<dbReference type="NCBIfam" id="TIGR00220">
    <property type="entry name" value="mscL"/>
    <property type="match status" value="1"/>
</dbReference>
<dbReference type="PROSITE" id="PS01327">
    <property type="entry name" value="MSCL"/>
    <property type="match status" value="1"/>
</dbReference>
<dbReference type="InterPro" id="IPR037673">
    <property type="entry name" value="MSC/AndL"/>
</dbReference>
<dbReference type="Pfam" id="PF01741">
    <property type="entry name" value="MscL"/>
    <property type="match status" value="1"/>
</dbReference>
<sequence length="149" mass="16277">MFNEFKKFLMRGNVIDLAVGIIIGSAFGKIVTSFVSDILMPPIGLLLGKVDFSNLFINLSDTSYPSVAAAKEAGAATINYGIFLNVVIDFLIVASAIFLLVSQVNRLHRKPKETAKTKECPYCMSEIDIRAVRCPKCTSVLGEKCLNII</sequence>
<evidence type="ECO:0000256" key="6">
    <source>
        <dbReference type="ARBA" id="ARBA00022989"/>
    </source>
</evidence>
<dbReference type="STRING" id="1123291.SAMN04490355_10574"/>